<dbReference type="STRING" id="326424.FRAAL4709"/>
<dbReference type="RefSeq" id="WP_011605823.1">
    <property type="nucleotide sequence ID" value="NC_008278.1"/>
</dbReference>
<dbReference type="EMBL" id="CT573213">
    <property type="protein sequence ID" value="CAJ63350.1"/>
    <property type="molecule type" value="Genomic_DNA"/>
</dbReference>
<dbReference type="Proteomes" id="UP000000657">
    <property type="component" value="Chromosome"/>
</dbReference>
<evidence type="ECO:0000313" key="3">
    <source>
        <dbReference type="EMBL" id="CAJ63350.1"/>
    </source>
</evidence>
<evidence type="ECO:0000313" key="4">
    <source>
        <dbReference type="Proteomes" id="UP000000657"/>
    </source>
</evidence>
<proteinExistence type="predicted"/>
<dbReference type="KEGG" id="fal:FRAAL4709"/>
<accession>Q0RGN7</accession>
<feature type="compositionally biased region" description="Low complexity" evidence="1">
    <location>
        <begin position="307"/>
        <end position="320"/>
    </location>
</feature>
<name>Q0RGN7_FRAAA</name>
<keyword evidence="4" id="KW-1185">Reference proteome</keyword>
<feature type="compositionally biased region" description="Gly residues" evidence="1">
    <location>
        <begin position="321"/>
        <end position="331"/>
    </location>
</feature>
<dbReference type="Gene3D" id="2.40.160.210">
    <property type="entry name" value="Acyl-CoA thioesterase, double hotdog domain"/>
    <property type="match status" value="1"/>
</dbReference>
<protein>
    <recommendedName>
        <fullName evidence="2">Acyl-CoA thioesterase-like N-terminal HotDog domain-containing protein</fullName>
    </recommendedName>
</protein>
<dbReference type="eggNOG" id="COG1946">
    <property type="taxonomic scope" value="Bacteria"/>
</dbReference>
<reference evidence="3 4" key="1">
    <citation type="journal article" date="2007" name="Genome Res.">
        <title>Genome characteristics of facultatively symbiotic Frankia sp. strains reflect host range and host plant biogeography.</title>
        <authorList>
            <person name="Normand P."/>
            <person name="Lapierre P."/>
            <person name="Tisa L.S."/>
            <person name="Gogarten J.P."/>
            <person name="Alloisio N."/>
            <person name="Bagnarol E."/>
            <person name="Bassi C.A."/>
            <person name="Berry A.M."/>
            <person name="Bickhart D.M."/>
            <person name="Choisne N."/>
            <person name="Couloux A."/>
            <person name="Cournoyer B."/>
            <person name="Cruveiller S."/>
            <person name="Daubin V."/>
            <person name="Demange N."/>
            <person name="Francino M.P."/>
            <person name="Goltsman E."/>
            <person name="Huang Y."/>
            <person name="Kopp O.R."/>
            <person name="Labarre L."/>
            <person name="Lapidus A."/>
            <person name="Lavire C."/>
            <person name="Marechal J."/>
            <person name="Martinez M."/>
            <person name="Mastronunzio J.E."/>
            <person name="Mullin B.C."/>
            <person name="Niemann J."/>
            <person name="Pujic P."/>
            <person name="Rawnsley T."/>
            <person name="Rouy Z."/>
            <person name="Schenowitz C."/>
            <person name="Sellstedt A."/>
            <person name="Tavares F."/>
            <person name="Tomkins J.P."/>
            <person name="Vallenet D."/>
            <person name="Valverde C."/>
            <person name="Wall L.G."/>
            <person name="Wang Y."/>
            <person name="Medigue C."/>
            <person name="Benson D.R."/>
        </authorList>
    </citation>
    <scope>NUCLEOTIDE SEQUENCE [LARGE SCALE GENOMIC DNA]</scope>
    <source>
        <strain evidence="4">DSM 45986 / CECT 9034 / ACN14a</strain>
    </source>
</reference>
<dbReference type="InterPro" id="IPR029069">
    <property type="entry name" value="HotDog_dom_sf"/>
</dbReference>
<gene>
    <name evidence="3" type="ordered locus">FRAAL4709</name>
</gene>
<feature type="region of interest" description="Disordered" evidence="1">
    <location>
        <begin position="307"/>
        <end position="331"/>
    </location>
</feature>
<dbReference type="Pfam" id="PF13622">
    <property type="entry name" value="4HBT_3"/>
    <property type="match status" value="1"/>
</dbReference>
<sequence>MVERPTRRDRIPVPVLAALAGGHDSAAANADADAPRYEPDWVRTLFTLPELLRVLDLTPTLPTTSARCVPSGHGGVLGAQQLGQQVVLAERLAPGKRLHSLQTVFMRGGRTDLPLEIDVERLAGGRSVESFALSLRQGAEQLSRAQVMLAADEPDYHRFDSPAADVGRPADAEPVRRALLPWEAAIMPRKASRQLDLWTRIPDAPDDPTGWRALVAHTIETLAIADGMLNGGITLPPRAELQAVVLTATVTYLDDLDVRDWHLYRVHTPQAARGRILGRGELRGADGGLRAVFDTVNLVRPLRTRPGQAVQAGQAVQPGRAGQGSAGQAGQ</sequence>
<dbReference type="InterPro" id="IPR042171">
    <property type="entry name" value="Acyl-CoA_hotdog"/>
</dbReference>
<dbReference type="AlphaFoldDB" id="Q0RGN7"/>
<feature type="domain" description="Acyl-CoA thioesterase-like N-terminal HotDog" evidence="2">
    <location>
        <begin position="74"/>
        <end position="148"/>
    </location>
</feature>
<dbReference type="HOGENOM" id="CLU_072536_0_0_11"/>
<organism evidence="3 4">
    <name type="scientific">Frankia alni (strain DSM 45986 / CECT 9034 / ACN14a)</name>
    <dbReference type="NCBI Taxonomy" id="326424"/>
    <lineage>
        <taxon>Bacteria</taxon>
        <taxon>Bacillati</taxon>
        <taxon>Actinomycetota</taxon>
        <taxon>Actinomycetes</taxon>
        <taxon>Frankiales</taxon>
        <taxon>Frankiaceae</taxon>
        <taxon>Frankia</taxon>
    </lineage>
</organism>
<evidence type="ECO:0000256" key="1">
    <source>
        <dbReference type="SAM" id="MobiDB-lite"/>
    </source>
</evidence>
<evidence type="ECO:0000259" key="2">
    <source>
        <dbReference type="Pfam" id="PF13622"/>
    </source>
</evidence>
<dbReference type="SUPFAM" id="SSF54637">
    <property type="entry name" value="Thioesterase/thiol ester dehydrase-isomerase"/>
    <property type="match status" value="2"/>
</dbReference>
<dbReference type="InterPro" id="IPR049449">
    <property type="entry name" value="TesB_ACOT8-like_N"/>
</dbReference>